<evidence type="ECO:0008006" key="8">
    <source>
        <dbReference type="Google" id="ProtNLM"/>
    </source>
</evidence>
<evidence type="ECO:0000256" key="6">
    <source>
        <dbReference type="SAM" id="Phobius"/>
    </source>
</evidence>
<proteinExistence type="predicted"/>
<feature type="transmembrane region" description="Helical" evidence="6">
    <location>
        <begin position="350"/>
        <end position="373"/>
    </location>
</feature>
<dbReference type="InterPro" id="IPR050367">
    <property type="entry name" value="APC_superfamily"/>
</dbReference>
<feature type="transmembrane region" description="Helical" evidence="6">
    <location>
        <begin position="412"/>
        <end position="433"/>
    </location>
</feature>
<accession>A0A381RZQ7</accession>
<gene>
    <name evidence="7" type="ORF">METZ01_LOCUS49475</name>
</gene>
<feature type="transmembrane region" description="Helical" evidence="6">
    <location>
        <begin position="134"/>
        <end position="152"/>
    </location>
</feature>
<evidence type="ECO:0000313" key="7">
    <source>
        <dbReference type="EMBL" id="SUZ96621.1"/>
    </source>
</evidence>
<dbReference type="PANTHER" id="PTHR42770">
    <property type="entry name" value="AMINO ACID TRANSPORTER-RELATED"/>
    <property type="match status" value="1"/>
</dbReference>
<dbReference type="InterPro" id="IPR002293">
    <property type="entry name" value="AA/rel_permease1"/>
</dbReference>
<feature type="transmembrane region" description="Helical" evidence="6">
    <location>
        <begin position="385"/>
        <end position="406"/>
    </location>
</feature>
<dbReference type="PANTHER" id="PTHR42770:SF7">
    <property type="entry name" value="MEMBRANE PROTEIN"/>
    <property type="match status" value="1"/>
</dbReference>
<keyword evidence="3 6" id="KW-0812">Transmembrane</keyword>
<dbReference type="AlphaFoldDB" id="A0A381RZQ7"/>
<feature type="transmembrane region" description="Helical" evidence="6">
    <location>
        <begin position="228"/>
        <end position="246"/>
    </location>
</feature>
<evidence type="ECO:0000256" key="4">
    <source>
        <dbReference type="ARBA" id="ARBA00022989"/>
    </source>
</evidence>
<feature type="transmembrane region" description="Helical" evidence="6">
    <location>
        <begin position="80"/>
        <end position="104"/>
    </location>
</feature>
<protein>
    <recommendedName>
        <fullName evidence="8">Amino acid permease/ SLC12A domain-containing protein</fullName>
    </recommendedName>
</protein>
<feature type="transmembrane region" description="Helical" evidence="6">
    <location>
        <begin position="158"/>
        <end position="181"/>
    </location>
</feature>
<dbReference type="EMBL" id="UINC01002432">
    <property type="protein sequence ID" value="SUZ96621.1"/>
    <property type="molecule type" value="Genomic_DNA"/>
</dbReference>
<dbReference type="GO" id="GO:0005886">
    <property type="term" value="C:plasma membrane"/>
    <property type="evidence" value="ECO:0007669"/>
    <property type="project" value="UniProtKB-SubCell"/>
</dbReference>
<dbReference type="GO" id="GO:0022857">
    <property type="term" value="F:transmembrane transporter activity"/>
    <property type="evidence" value="ECO:0007669"/>
    <property type="project" value="InterPro"/>
</dbReference>
<keyword evidence="2" id="KW-1003">Cell membrane</keyword>
<evidence type="ECO:0000256" key="3">
    <source>
        <dbReference type="ARBA" id="ARBA00022692"/>
    </source>
</evidence>
<evidence type="ECO:0000256" key="1">
    <source>
        <dbReference type="ARBA" id="ARBA00004651"/>
    </source>
</evidence>
<comment type="subcellular location">
    <subcellularLocation>
        <location evidence="1">Cell membrane</location>
        <topology evidence="1">Multi-pass membrane protein</topology>
    </subcellularLocation>
</comment>
<evidence type="ECO:0000256" key="5">
    <source>
        <dbReference type="ARBA" id="ARBA00023136"/>
    </source>
</evidence>
<name>A0A381RZQ7_9ZZZZ</name>
<feature type="transmembrane region" description="Helical" evidence="6">
    <location>
        <begin position="325"/>
        <end position="344"/>
    </location>
</feature>
<keyword evidence="5 6" id="KW-0472">Membrane</keyword>
<organism evidence="7">
    <name type="scientific">marine metagenome</name>
    <dbReference type="NCBI Taxonomy" id="408172"/>
    <lineage>
        <taxon>unclassified sequences</taxon>
        <taxon>metagenomes</taxon>
        <taxon>ecological metagenomes</taxon>
    </lineage>
</organism>
<feature type="transmembrane region" description="Helical" evidence="6">
    <location>
        <begin position="41"/>
        <end position="68"/>
    </location>
</feature>
<feature type="transmembrane region" description="Helical" evidence="6">
    <location>
        <begin position="188"/>
        <end position="208"/>
    </location>
</feature>
<reference evidence="7" key="1">
    <citation type="submission" date="2018-05" db="EMBL/GenBank/DDBJ databases">
        <authorList>
            <person name="Lanie J.A."/>
            <person name="Ng W.-L."/>
            <person name="Kazmierczak K.M."/>
            <person name="Andrzejewski T.M."/>
            <person name="Davidsen T.M."/>
            <person name="Wayne K.J."/>
            <person name="Tettelin H."/>
            <person name="Glass J.I."/>
            <person name="Rusch D."/>
            <person name="Podicherti R."/>
            <person name="Tsui H.-C.T."/>
            <person name="Winkler M.E."/>
        </authorList>
    </citation>
    <scope>NUCLEOTIDE SEQUENCE</scope>
</reference>
<feature type="transmembrane region" description="Helical" evidence="6">
    <location>
        <begin position="12"/>
        <end position="35"/>
    </location>
</feature>
<dbReference type="Gene3D" id="1.20.1740.10">
    <property type="entry name" value="Amino acid/polyamine transporter I"/>
    <property type="match status" value="1"/>
</dbReference>
<dbReference type="PIRSF" id="PIRSF006060">
    <property type="entry name" value="AA_transporter"/>
    <property type="match status" value="1"/>
</dbReference>
<sequence length="453" mass="47287">MAVSDSVQDEGLVRVIGTGALGLSVVNMVVGAGIFVMPGLVAAVIGPAAILAYLICSVTVALVFLCFAEVGSRVSRSGGAYAYVEEAFGPFVGFIASILFWFGFSALADAAITVIMVDSIAIVVPILGESIPRAVFIIALLTFLAAVNIRGVKAGVRLYIFNTLAKLVPLLLLVGAGLFVINIEYLAIPEWPSAASIGASTILLFYAFNGAESALNASGEIQNPSKTVPLGLLLGLGGILLLYVGLQTVAQGVLGPELANDTEAPLVAVATAVFGDWGGKMLIAGVVISIYSNLSGDMLGGPRVVFASSLDNNLPRFLGKVHPKYKTPHIAIIFFAVVIGVFALSGTFKYLAVVATGSLLLVDLGVILAVLRLRQRDGLPKDGEFRLPFGPVIPLLSCAIVGWLLLQVPLNEAATIVTLVGACAVIYAIRSVFRGAWKTTAKSVEPHPRKVIE</sequence>
<dbReference type="Pfam" id="PF13520">
    <property type="entry name" value="AA_permease_2"/>
    <property type="match status" value="1"/>
</dbReference>
<evidence type="ECO:0000256" key="2">
    <source>
        <dbReference type="ARBA" id="ARBA00022475"/>
    </source>
</evidence>
<keyword evidence="4 6" id="KW-1133">Transmembrane helix</keyword>